<dbReference type="PROSITE" id="PS50975">
    <property type="entry name" value="ATP_GRASP"/>
    <property type="match status" value="1"/>
</dbReference>
<evidence type="ECO:0000256" key="2">
    <source>
        <dbReference type="ARBA" id="ARBA00022741"/>
    </source>
</evidence>
<dbReference type="CDD" id="cd04301">
    <property type="entry name" value="NAT_SF"/>
    <property type="match status" value="1"/>
</dbReference>
<dbReference type="Pfam" id="PF19045">
    <property type="entry name" value="Ligase_CoA_2"/>
    <property type="match status" value="1"/>
</dbReference>
<dbReference type="Gene3D" id="3.40.50.261">
    <property type="entry name" value="Succinyl-CoA synthetase domains"/>
    <property type="match status" value="2"/>
</dbReference>
<keyword evidence="2 4" id="KW-0547">Nucleotide-binding</keyword>
<name>A0ABD3NA95_9STRA</name>
<evidence type="ECO:0008006" key="9">
    <source>
        <dbReference type="Google" id="ProtNLM"/>
    </source>
</evidence>
<dbReference type="Gene3D" id="3.30.470.20">
    <property type="entry name" value="ATP-grasp fold, B domain"/>
    <property type="match status" value="1"/>
</dbReference>
<dbReference type="Pfam" id="PF13380">
    <property type="entry name" value="CoA_binding_2"/>
    <property type="match status" value="1"/>
</dbReference>
<feature type="domain" description="N-acetyltransferase" evidence="6">
    <location>
        <begin position="796"/>
        <end position="973"/>
    </location>
</feature>
<sequence length="977" mass="106878">MTTLKPTFEPSEILHINPLPPRHQRSESKGRAHDFWKHYQERPLDAIFRPKSVAVVGASEKQGSVGRTLIWNLMQSPFGGTIYPINSNPSRKNIFGIPCYTKLQDIVDQSKYRNDGVSSIDLAIIAVPAKSVKKVMRDCVEVGVKGAIIISAGFKETGVEGAKMEEEILEIAREGRIRVVGPNCLGVMNPTTGMNATFANSHAERGNIAFVSQSGAMCTSVLDWSLAANVGFSAFVSIGSMMDVNWGDLIYYLGDDPNTKAIAIYMETIGDARSFMSAASEVAMTKPIIVIKPGRTEEASKAAMSHTGSLSGSDDVLDAAFKRCGVLRVSKIREVFEMVELLGKQPRPRGKYLTIITNAGGPGVISTDALIDSGGKLAGISDETMKRLNEILPSHWSHANPIDILGDATPSTYSKVLEIASQDQFSDGILIILTPQSMTDPTATARGIAEVAKMIGGRKPILASWMGGQNVSEGRSILDAAGIPTYDYPDSASEMFSFMYKHSVNLSQLYETPRWCSDMHPESLRVDTIIAGAQCNSRTILTELESKQILAAYGIPTVQTILAKSADDAVAAANTLGYPVVVKINSYTITHKTDIGGVKLNISSPEQVKEAFDDIRLSVQGKYTDDAFQGVTVQPMLDVKDAYELIVGSSPDSQFGPTILFGSGGSLVEVYNDKSLALPPLNTNLAHLLMKETRIYRALKGVRGKEKIDIAAIENTIVNFSHLVSEKWSGIKEIEINPLLVSANGLVALDARVILHETSQSMEVDGTSNTNVIRPAIRPYPTNYDQGWVSKKGKVILIRAIMPEDEPLVIDFHKRVSEESVYTRFFSDMKYEDRTSHDRLKRVCHVDYDRDIALVALDGEKCSDSQCKLVAAARLTKEHGVNVAEFSILVSDAYQGQGIGSKLLRELIGHARSEGIDAIEAIVLPTNQSMVHVMEKEGFECIYDKDEGVVRQYLSLKSSTERDHSIQLRRFTEPICI</sequence>
<dbReference type="SMART" id="SM00881">
    <property type="entry name" value="CoA_binding"/>
    <property type="match status" value="1"/>
</dbReference>
<evidence type="ECO:0000256" key="4">
    <source>
        <dbReference type="PROSITE-ProRule" id="PRU00409"/>
    </source>
</evidence>
<dbReference type="Gene3D" id="3.40.50.720">
    <property type="entry name" value="NAD(P)-binding Rossmann-like Domain"/>
    <property type="match status" value="1"/>
</dbReference>
<dbReference type="InterPro" id="IPR011761">
    <property type="entry name" value="ATP-grasp"/>
</dbReference>
<dbReference type="PROSITE" id="PS51186">
    <property type="entry name" value="GNAT"/>
    <property type="match status" value="1"/>
</dbReference>
<dbReference type="PANTHER" id="PTHR43334:SF1">
    <property type="entry name" value="3-HYDROXYPROPIONATE--COA LIGASE [ADP-FORMING]"/>
    <property type="match status" value="1"/>
</dbReference>
<dbReference type="SUPFAM" id="SSF56059">
    <property type="entry name" value="Glutathione synthetase ATP-binding domain-like"/>
    <property type="match status" value="1"/>
</dbReference>
<dbReference type="SUPFAM" id="SSF52210">
    <property type="entry name" value="Succinyl-CoA synthetase domains"/>
    <property type="match status" value="2"/>
</dbReference>
<evidence type="ECO:0000256" key="3">
    <source>
        <dbReference type="ARBA" id="ARBA00022840"/>
    </source>
</evidence>
<dbReference type="Gene3D" id="3.30.1490.20">
    <property type="entry name" value="ATP-grasp fold, A domain"/>
    <property type="match status" value="1"/>
</dbReference>
<dbReference type="InterPro" id="IPR016102">
    <property type="entry name" value="Succinyl-CoA_synth-like"/>
</dbReference>
<dbReference type="InterPro" id="IPR036291">
    <property type="entry name" value="NAD(P)-bd_dom_sf"/>
</dbReference>
<dbReference type="SUPFAM" id="SSF55729">
    <property type="entry name" value="Acyl-CoA N-acyltransferases (Nat)"/>
    <property type="match status" value="1"/>
</dbReference>
<dbReference type="EMBL" id="JALLPJ020001253">
    <property type="protein sequence ID" value="KAL3772974.1"/>
    <property type="molecule type" value="Genomic_DNA"/>
</dbReference>
<dbReference type="InterPro" id="IPR013815">
    <property type="entry name" value="ATP_grasp_subdomain_1"/>
</dbReference>
<dbReference type="AlphaFoldDB" id="A0ABD3NA95"/>
<evidence type="ECO:0000313" key="7">
    <source>
        <dbReference type="EMBL" id="KAL3772974.1"/>
    </source>
</evidence>
<accession>A0ABD3NA95</accession>
<dbReference type="SUPFAM" id="SSF51735">
    <property type="entry name" value="NAD(P)-binding Rossmann-fold domains"/>
    <property type="match status" value="1"/>
</dbReference>
<dbReference type="Proteomes" id="UP001530400">
    <property type="component" value="Unassembled WGS sequence"/>
</dbReference>
<dbReference type="InterPro" id="IPR043938">
    <property type="entry name" value="Ligase_CoA_dom"/>
</dbReference>
<dbReference type="InterPro" id="IPR000182">
    <property type="entry name" value="GNAT_dom"/>
</dbReference>
<evidence type="ECO:0000313" key="8">
    <source>
        <dbReference type="Proteomes" id="UP001530400"/>
    </source>
</evidence>
<dbReference type="InterPro" id="IPR016181">
    <property type="entry name" value="Acyl_CoA_acyltransferase"/>
</dbReference>
<dbReference type="Pfam" id="PF13607">
    <property type="entry name" value="Succ_CoA_lig"/>
    <property type="match status" value="1"/>
</dbReference>
<dbReference type="Gene3D" id="3.40.630.30">
    <property type="match status" value="1"/>
</dbReference>
<feature type="domain" description="ATP-grasp" evidence="5">
    <location>
        <begin position="547"/>
        <end position="583"/>
    </location>
</feature>
<dbReference type="GO" id="GO:0005524">
    <property type="term" value="F:ATP binding"/>
    <property type="evidence" value="ECO:0007669"/>
    <property type="project" value="UniProtKB-UniRule"/>
</dbReference>
<dbReference type="InterPro" id="IPR051538">
    <property type="entry name" value="Acyl-CoA_Synth/Transferase"/>
</dbReference>
<keyword evidence="1" id="KW-0436">Ligase</keyword>
<keyword evidence="3 4" id="KW-0067">ATP-binding</keyword>
<evidence type="ECO:0000259" key="5">
    <source>
        <dbReference type="PROSITE" id="PS50975"/>
    </source>
</evidence>
<organism evidence="7 8">
    <name type="scientific">Cyclotella atomus</name>
    <dbReference type="NCBI Taxonomy" id="382360"/>
    <lineage>
        <taxon>Eukaryota</taxon>
        <taxon>Sar</taxon>
        <taxon>Stramenopiles</taxon>
        <taxon>Ochrophyta</taxon>
        <taxon>Bacillariophyta</taxon>
        <taxon>Coscinodiscophyceae</taxon>
        <taxon>Thalassiosirophycidae</taxon>
        <taxon>Stephanodiscales</taxon>
        <taxon>Stephanodiscaceae</taxon>
        <taxon>Cyclotella</taxon>
    </lineage>
</organism>
<evidence type="ECO:0000256" key="1">
    <source>
        <dbReference type="ARBA" id="ARBA00022598"/>
    </source>
</evidence>
<proteinExistence type="predicted"/>
<dbReference type="PANTHER" id="PTHR43334">
    <property type="entry name" value="ACETATE--COA LIGASE [ADP-FORMING]"/>
    <property type="match status" value="1"/>
</dbReference>
<evidence type="ECO:0000259" key="6">
    <source>
        <dbReference type="PROSITE" id="PS51186"/>
    </source>
</evidence>
<dbReference type="Pfam" id="PF00583">
    <property type="entry name" value="Acetyltransf_1"/>
    <property type="match status" value="1"/>
</dbReference>
<dbReference type="InterPro" id="IPR003781">
    <property type="entry name" value="CoA-bd"/>
</dbReference>
<reference evidence="7 8" key="1">
    <citation type="submission" date="2024-10" db="EMBL/GenBank/DDBJ databases">
        <title>Updated reference genomes for cyclostephanoid diatoms.</title>
        <authorList>
            <person name="Roberts W.R."/>
            <person name="Alverson A.J."/>
        </authorList>
    </citation>
    <scope>NUCLEOTIDE SEQUENCE [LARGE SCALE GENOMIC DNA]</scope>
    <source>
        <strain evidence="7 8">AJA010-31</strain>
    </source>
</reference>
<comment type="caution">
    <text evidence="7">The sequence shown here is derived from an EMBL/GenBank/DDBJ whole genome shotgun (WGS) entry which is preliminary data.</text>
</comment>
<protein>
    <recommendedName>
        <fullName evidence="9">Acetyl CoA synthetase subunit alpha</fullName>
    </recommendedName>
</protein>
<dbReference type="Pfam" id="PF13549">
    <property type="entry name" value="ATP-grasp_5"/>
    <property type="match status" value="1"/>
</dbReference>
<gene>
    <name evidence="7" type="ORF">ACHAWO_010196</name>
</gene>
<dbReference type="GO" id="GO:0016874">
    <property type="term" value="F:ligase activity"/>
    <property type="evidence" value="ECO:0007669"/>
    <property type="project" value="UniProtKB-KW"/>
</dbReference>
<dbReference type="InterPro" id="IPR032875">
    <property type="entry name" value="Succ_CoA_lig_flav_dom"/>
</dbReference>
<keyword evidence="8" id="KW-1185">Reference proteome</keyword>